<dbReference type="KEGG" id="apak:AP3564_13410"/>
<dbReference type="InterPro" id="IPR014284">
    <property type="entry name" value="RNA_pol_sigma-70_dom"/>
</dbReference>
<dbReference type="Gene3D" id="1.10.10.10">
    <property type="entry name" value="Winged helix-like DNA-binding domain superfamily/Winged helix DNA-binding domain"/>
    <property type="match status" value="1"/>
</dbReference>
<dbReference type="GO" id="GO:0006352">
    <property type="term" value="P:DNA-templated transcription initiation"/>
    <property type="evidence" value="ECO:0007669"/>
    <property type="project" value="InterPro"/>
</dbReference>
<reference evidence="9 10" key="1">
    <citation type="submission" date="2016-04" db="EMBL/GenBank/DDBJ databases">
        <title>Draft genome sequence of Aeribacillus pallidus 8m3 from petroleum reservoir.</title>
        <authorList>
            <person name="Poltaraus A.B."/>
            <person name="Nazina T.N."/>
            <person name="Tourova T.P."/>
            <person name="Malakho S.M."/>
            <person name="Korshunova A.V."/>
            <person name="Sokolova D.S."/>
        </authorList>
    </citation>
    <scope>NUCLEOTIDE SEQUENCE [LARGE SCALE GENOMIC DNA]</scope>
    <source>
        <strain evidence="9 10">8m3</strain>
    </source>
</reference>
<evidence type="ECO:0000256" key="1">
    <source>
        <dbReference type="ARBA" id="ARBA00010641"/>
    </source>
</evidence>
<reference evidence="8 11" key="2">
    <citation type="submission" date="2016-10" db="EMBL/GenBank/DDBJ databases">
        <title>The whole genome sequencing and assembly of Aeribacillus pallidus KCTC3564 strain.</title>
        <authorList>
            <person name="Lee Y.-J."/>
            <person name="Park M.-K."/>
            <person name="Yi H."/>
            <person name="Bahn Y.-S."/>
            <person name="Kim J.F."/>
            <person name="Lee D.-W."/>
        </authorList>
    </citation>
    <scope>NUCLEOTIDE SEQUENCE [LARGE SCALE GENOMIC DNA]</scope>
    <source>
        <strain evidence="8 11">KCTC3564</strain>
    </source>
</reference>
<accession>A0A161XZR4</accession>
<dbReference type="PANTHER" id="PTHR43133:SF57">
    <property type="entry name" value="RNA POLYMERASE SIGMA-70 FACTOR"/>
    <property type="match status" value="1"/>
</dbReference>
<proteinExistence type="inferred from homology"/>
<feature type="domain" description="RNA polymerase sigma factor 70 region 4 type 2" evidence="7">
    <location>
        <begin position="119"/>
        <end position="172"/>
    </location>
</feature>
<dbReference type="GO" id="GO:0003677">
    <property type="term" value="F:DNA binding"/>
    <property type="evidence" value="ECO:0007669"/>
    <property type="project" value="InterPro"/>
</dbReference>
<dbReference type="Pfam" id="PF04542">
    <property type="entry name" value="Sigma70_r2"/>
    <property type="match status" value="1"/>
</dbReference>
<dbReference type="STRING" id="33936.AZI98_17615"/>
<evidence type="ECO:0000313" key="9">
    <source>
        <dbReference type="EMBL" id="KZN94812.1"/>
    </source>
</evidence>
<evidence type="ECO:0000259" key="7">
    <source>
        <dbReference type="Pfam" id="PF08281"/>
    </source>
</evidence>
<dbReference type="GeneID" id="301126051"/>
<feature type="domain" description="RNA polymerase sigma-70 region 2" evidence="6">
    <location>
        <begin position="22"/>
        <end position="88"/>
    </location>
</feature>
<dbReference type="InterPro" id="IPR039425">
    <property type="entry name" value="RNA_pol_sigma-70-like"/>
</dbReference>
<gene>
    <name evidence="8" type="ORF">AP3564_13410</name>
    <name evidence="9" type="ORF">AZI98_17615</name>
</gene>
<dbReference type="Proteomes" id="UP000214606">
    <property type="component" value="Chromosome"/>
</dbReference>
<keyword evidence="2" id="KW-0805">Transcription regulation</keyword>
<dbReference type="PANTHER" id="PTHR43133">
    <property type="entry name" value="RNA POLYMERASE ECF-TYPE SIGMA FACTO"/>
    <property type="match status" value="1"/>
</dbReference>
<evidence type="ECO:0000313" key="11">
    <source>
        <dbReference type="Proteomes" id="UP000214606"/>
    </source>
</evidence>
<keyword evidence="10" id="KW-1185">Reference proteome</keyword>
<name>A0A161XZR4_9BACI</name>
<dbReference type="CDD" id="cd06171">
    <property type="entry name" value="Sigma70_r4"/>
    <property type="match status" value="1"/>
</dbReference>
<dbReference type="Pfam" id="PF08281">
    <property type="entry name" value="Sigma70_r4_2"/>
    <property type="match status" value="1"/>
</dbReference>
<dbReference type="GO" id="GO:0016987">
    <property type="term" value="F:sigma factor activity"/>
    <property type="evidence" value="ECO:0007669"/>
    <property type="project" value="UniProtKB-KW"/>
</dbReference>
<dbReference type="InterPro" id="IPR013325">
    <property type="entry name" value="RNA_pol_sigma_r2"/>
</dbReference>
<dbReference type="InterPro" id="IPR036388">
    <property type="entry name" value="WH-like_DNA-bd_sf"/>
</dbReference>
<protein>
    <submittedName>
        <fullName evidence="9">Uncharacterized protein</fullName>
    </submittedName>
</protein>
<dbReference type="Proteomes" id="UP000076476">
    <property type="component" value="Unassembled WGS sequence"/>
</dbReference>
<dbReference type="NCBIfam" id="TIGR02937">
    <property type="entry name" value="sigma70-ECF"/>
    <property type="match status" value="1"/>
</dbReference>
<feature type="compositionally biased region" description="Basic and acidic residues" evidence="5">
    <location>
        <begin position="176"/>
        <end position="191"/>
    </location>
</feature>
<evidence type="ECO:0000256" key="4">
    <source>
        <dbReference type="ARBA" id="ARBA00023163"/>
    </source>
</evidence>
<dbReference type="InterPro" id="IPR013249">
    <property type="entry name" value="RNA_pol_sigma70_r4_t2"/>
</dbReference>
<evidence type="ECO:0000256" key="5">
    <source>
        <dbReference type="SAM" id="MobiDB-lite"/>
    </source>
</evidence>
<comment type="similarity">
    <text evidence="1">Belongs to the sigma-70 factor family. ECF subfamily.</text>
</comment>
<dbReference type="InterPro" id="IPR007627">
    <property type="entry name" value="RNA_pol_sigma70_r2"/>
</dbReference>
<dbReference type="Gene3D" id="1.10.1740.10">
    <property type="match status" value="1"/>
</dbReference>
<evidence type="ECO:0000313" key="8">
    <source>
        <dbReference type="EMBL" id="ASS91085.1"/>
    </source>
</evidence>
<evidence type="ECO:0000313" key="10">
    <source>
        <dbReference type="Proteomes" id="UP000076476"/>
    </source>
</evidence>
<dbReference type="InterPro" id="IPR013324">
    <property type="entry name" value="RNA_pol_sigma_r3/r4-like"/>
</dbReference>
<accession>A0A164BTP4</accession>
<evidence type="ECO:0000259" key="6">
    <source>
        <dbReference type="Pfam" id="PF04542"/>
    </source>
</evidence>
<evidence type="ECO:0000256" key="2">
    <source>
        <dbReference type="ARBA" id="ARBA00023015"/>
    </source>
</evidence>
<dbReference type="SUPFAM" id="SSF88659">
    <property type="entry name" value="Sigma3 and sigma4 domains of RNA polymerase sigma factors"/>
    <property type="match status" value="1"/>
</dbReference>
<sequence length="191" mass="22458">MRDEDLVQKALEGDDSAFRELHDRYIGQVLRYAYMQTGDYHRSEEIAQDVMYKMAVHLANFQGRSSFKTWLFTIGRRVVIDYHRKYKKENNTVYLSPEDLGHKQDKHLVEQNILEYSLREQIMASMEKLSPDEKTVLYLRFFEGMSIKETAKVMSKTVMAVKSLQTRAKKKLSAHLKSEVNDHEKTTRTAE</sequence>
<dbReference type="RefSeq" id="WP_063389561.1">
    <property type="nucleotide sequence ID" value="NZ_CP017703.1"/>
</dbReference>
<feature type="region of interest" description="Disordered" evidence="5">
    <location>
        <begin position="172"/>
        <end position="191"/>
    </location>
</feature>
<organism evidence="9 10">
    <name type="scientific">Aeribacillus pallidus</name>
    <dbReference type="NCBI Taxonomy" id="33936"/>
    <lineage>
        <taxon>Bacteria</taxon>
        <taxon>Bacillati</taxon>
        <taxon>Bacillota</taxon>
        <taxon>Bacilli</taxon>
        <taxon>Bacillales</taxon>
        <taxon>Bacillaceae</taxon>
        <taxon>Aeribacillus</taxon>
    </lineage>
</organism>
<keyword evidence="4" id="KW-0804">Transcription</keyword>
<dbReference type="AlphaFoldDB" id="A0A161XZR4"/>
<dbReference type="EMBL" id="CP017703">
    <property type="protein sequence ID" value="ASS91085.1"/>
    <property type="molecule type" value="Genomic_DNA"/>
</dbReference>
<evidence type="ECO:0000256" key="3">
    <source>
        <dbReference type="ARBA" id="ARBA00023082"/>
    </source>
</evidence>
<dbReference type="SUPFAM" id="SSF88946">
    <property type="entry name" value="Sigma2 domain of RNA polymerase sigma factors"/>
    <property type="match status" value="1"/>
</dbReference>
<dbReference type="OrthoDB" id="306910at2"/>
<dbReference type="EMBL" id="LWBR01000075">
    <property type="protein sequence ID" value="KZN94812.1"/>
    <property type="molecule type" value="Genomic_DNA"/>
</dbReference>
<keyword evidence="3" id="KW-0731">Sigma factor</keyword>